<feature type="region of interest" description="Disordered" evidence="1">
    <location>
        <begin position="55"/>
        <end position="77"/>
    </location>
</feature>
<comment type="caution">
    <text evidence="2">The sequence shown here is derived from an EMBL/GenBank/DDBJ whole genome shotgun (WGS) entry which is preliminary data.</text>
</comment>
<dbReference type="AlphaFoldDB" id="A0A2I0JYJ5"/>
<name>A0A2I0JYJ5_PUNGR</name>
<proteinExistence type="predicted"/>
<dbReference type="EMBL" id="PGOL01001102">
    <property type="protein sequence ID" value="PKI60880.1"/>
    <property type="molecule type" value="Genomic_DNA"/>
</dbReference>
<dbReference type="STRING" id="22663.A0A2I0JYJ5"/>
<organism evidence="2 3">
    <name type="scientific">Punica granatum</name>
    <name type="common">Pomegranate</name>
    <dbReference type="NCBI Taxonomy" id="22663"/>
    <lineage>
        <taxon>Eukaryota</taxon>
        <taxon>Viridiplantae</taxon>
        <taxon>Streptophyta</taxon>
        <taxon>Embryophyta</taxon>
        <taxon>Tracheophyta</taxon>
        <taxon>Spermatophyta</taxon>
        <taxon>Magnoliopsida</taxon>
        <taxon>eudicotyledons</taxon>
        <taxon>Gunneridae</taxon>
        <taxon>Pentapetalae</taxon>
        <taxon>rosids</taxon>
        <taxon>malvids</taxon>
        <taxon>Myrtales</taxon>
        <taxon>Lythraceae</taxon>
        <taxon>Punica</taxon>
    </lineage>
</organism>
<dbReference type="Proteomes" id="UP000233551">
    <property type="component" value="Unassembled WGS sequence"/>
</dbReference>
<sequence length="289" mass="30776">MGMTLVQKSSRDVPEGFAICTGRIPNEQHGSKAPTHWTCEVRGVLLGGFARCGGNVKSGRTRRGPTPEQKSSPDVPEGFAICTGRIPNEQHGSKAPTHWTCEVRGVLLGGFARCGGNVKSGRTRRGPTPEQKSSPDVPEGFAICTGRIPNEQHGSKAPTHWTCEVRGVLLGGFARCGGNVKSGRTRRGPTPEQKSSPDVPEGFAICTGRIPNEQHGSKAPTHWTCEVRGVLLGGFARCGGNVKSGRTRRGPTPEQKSSPDVPEGDGPLRRKVIGTYPKGMTLVQKCSPK</sequence>
<feature type="region of interest" description="Disordered" evidence="1">
    <location>
        <begin position="240"/>
        <end position="271"/>
    </location>
</feature>
<accession>A0A2I0JYJ5</accession>
<evidence type="ECO:0000256" key="1">
    <source>
        <dbReference type="SAM" id="MobiDB-lite"/>
    </source>
</evidence>
<feature type="region of interest" description="Disordered" evidence="1">
    <location>
        <begin position="178"/>
        <end position="201"/>
    </location>
</feature>
<feature type="non-terminal residue" evidence="2">
    <location>
        <position position="289"/>
    </location>
</feature>
<evidence type="ECO:0000313" key="3">
    <source>
        <dbReference type="Proteomes" id="UP000233551"/>
    </source>
</evidence>
<evidence type="ECO:0000313" key="2">
    <source>
        <dbReference type="EMBL" id="PKI60880.1"/>
    </source>
</evidence>
<gene>
    <name evidence="2" type="ORF">CRG98_018726</name>
</gene>
<protein>
    <submittedName>
        <fullName evidence="2">Uncharacterized protein</fullName>
    </submittedName>
</protein>
<feature type="region of interest" description="Disordered" evidence="1">
    <location>
        <begin position="117"/>
        <end position="139"/>
    </location>
</feature>
<keyword evidence="3" id="KW-1185">Reference proteome</keyword>
<reference evidence="2 3" key="1">
    <citation type="submission" date="2017-11" db="EMBL/GenBank/DDBJ databases">
        <title>De-novo sequencing of pomegranate (Punica granatum L.) genome.</title>
        <authorList>
            <person name="Akparov Z."/>
            <person name="Amiraslanov A."/>
            <person name="Hajiyeva S."/>
            <person name="Abbasov M."/>
            <person name="Kaur K."/>
            <person name="Hamwieh A."/>
            <person name="Solovyev V."/>
            <person name="Salamov A."/>
            <person name="Braich B."/>
            <person name="Kosarev P."/>
            <person name="Mahmoud A."/>
            <person name="Hajiyev E."/>
            <person name="Babayeva S."/>
            <person name="Izzatullayeva V."/>
            <person name="Mammadov A."/>
            <person name="Mammadov A."/>
            <person name="Sharifova S."/>
            <person name="Ojaghi J."/>
            <person name="Eynullazada K."/>
            <person name="Bayramov B."/>
            <person name="Abdulazimova A."/>
            <person name="Shahmuradov I."/>
        </authorList>
    </citation>
    <scope>NUCLEOTIDE SEQUENCE [LARGE SCALE GENOMIC DNA]</scope>
    <source>
        <strain evidence="3">cv. AG2017</strain>
        <tissue evidence="2">Leaf</tissue>
    </source>
</reference>